<evidence type="ECO:0000256" key="1">
    <source>
        <dbReference type="SAM" id="SignalP"/>
    </source>
</evidence>
<reference evidence="3" key="1">
    <citation type="journal article" date="2021" name="Proc. Natl. Acad. Sci. U.S.A.">
        <title>Global biogeography of chemosynthetic symbionts reveals both localized and globally distributed symbiont groups. .</title>
        <authorList>
            <person name="Osvatic J.T."/>
            <person name="Wilkins L.G.E."/>
            <person name="Leibrecht L."/>
            <person name="Leray M."/>
            <person name="Zauner S."/>
            <person name="Polzin J."/>
            <person name="Camacho Y."/>
            <person name="Gros O."/>
            <person name="van Gils J.A."/>
            <person name="Eisen J.A."/>
            <person name="Petersen J.M."/>
            <person name="Yuen B."/>
        </authorList>
    </citation>
    <scope>NUCLEOTIDE SEQUENCE</scope>
    <source>
        <strain evidence="3">MAGclacostrist064TRANS</strain>
    </source>
</reference>
<feature type="non-terminal residue" evidence="3">
    <location>
        <position position="872"/>
    </location>
</feature>
<dbReference type="Pfam" id="PF05860">
    <property type="entry name" value="TPS"/>
    <property type="match status" value="1"/>
</dbReference>
<evidence type="ECO:0000259" key="2">
    <source>
        <dbReference type="Pfam" id="PF05860"/>
    </source>
</evidence>
<dbReference type="InterPro" id="IPR012334">
    <property type="entry name" value="Pectin_lyas_fold"/>
</dbReference>
<evidence type="ECO:0000313" key="3">
    <source>
        <dbReference type="EMBL" id="MCG7949063.1"/>
    </source>
</evidence>
<dbReference type="Gene3D" id="2.160.20.10">
    <property type="entry name" value="Single-stranded right-handed beta-helix, Pectin lyase-like"/>
    <property type="match status" value="2"/>
</dbReference>
<dbReference type="Proteomes" id="UP000886667">
    <property type="component" value="Unassembled WGS sequence"/>
</dbReference>
<dbReference type="EMBL" id="JAEPCM010000843">
    <property type="protein sequence ID" value="MCG7949063.1"/>
    <property type="molecule type" value="Genomic_DNA"/>
</dbReference>
<sequence>MRIHKCSQIALLCSLFYITASHAEVVFDGSIGSVASGTTRSGDFEISEVDGQLSGNNLFQSFQTLNVNSGESATFSHSTNGVQNIIGRVSGNTSTQIQGSVAVRQQLNGSQLPTSAVLWLINPNGIVIQDGAVFDANSSFRLSTANQIDFANGDAFYSHEVSRSSTLSVANPVAFGFLVDQSLPETVTPGGIEIQIDDPTDQNTPLFLSDMILVGSSVDGSQPGVRITGDQVGAFDPNSFFAPTDSSQIQAFRLGVYAMAAGDGLNLDSTSASPGLLTGSDIQILNSNILVTDSGLSLPSGLLLSGGAVTVENSFVQTQSNNATSDITIDAVQSVSLTNTALKTATVTTTEAGSLVISAAAISSNSSLLGSQVDNFGIPLGNSGDVTLQADQLLLQNSGVISIGTNTSANPGSVELDVGSGGAQLFDTSLSSVSNDTGAGGDIVIRAESDISFVSSAVGGSSIETNTAGAEQSGDIRITADGTIVFAGNHLLNTLTTAAGDAGDIEVSAENLVIAGDSRRTQLFSSSFGSGQAGTVNLDAANDLVAVSTDISSASDINGSAGSVEMAATNITLDDANLFTTTSSIDVTDSPAVISIQADNEIQVVSSLLQSNSRGAAPAGRIQLASGGSISLTNANIQSASTASGQAGDIVINAASDLLLQGEEALVLTNSSGSSDAGNIQFSADNIEILDDATLQTTSLGSGDAGTILMQGNRFYIRDSRIESASVNAGGGDIDIHSQEIILNGDTGNIVFLFADSFSSDAQGNGGSITLGDPGNPADVIVVRSSALSASANQGNGGRININSDSFIRDTGSVFLVTSQSGEAGALEINAPEQDISAAILELDVPMLDQSGLIQNVCDRSSDERSSLVLVP</sequence>
<organism evidence="3 4">
    <name type="scientific">Candidatus Thiodiazotropha taylori</name>
    <dbReference type="NCBI Taxonomy" id="2792791"/>
    <lineage>
        <taxon>Bacteria</taxon>
        <taxon>Pseudomonadati</taxon>
        <taxon>Pseudomonadota</taxon>
        <taxon>Gammaproteobacteria</taxon>
        <taxon>Chromatiales</taxon>
        <taxon>Sedimenticolaceae</taxon>
        <taxon>Candidatus Thiodiazotropha</taxon>
    </lineage>
</organism>
<accession>A0A9E4N7T1</accession>
<keyword evidence="1" id="KW-0732">Signal</keyword>
<name>A0A9E4N7T1_9GAMM</name>
<dbReference type="InterPro" id="IPR011050">
    <property type="entry name" value="Pectin_lyase_fold/virulence"/>
</dbReference>
<feature type="chain" id="PRO_5039571280" evidence="1">
    <location>
        <begin position="24"/>
        <end position="872"/>
    </location>
</feature>
<feature type="signal peptide" evidence="1">
    <location>
        <begin position="1"/>
        <end position="23"/>
    </location>
</feature>
<proteinExistence type="predicted"/>
<dbReference type="InterPro" id="IPR008638">
    <property type="entry name" value="FhaB/CdiA-like_TPS"/>
</dbReference>
<comment type="caution">
    <text evidence="3">The sequence shown here is derived from an EMBL/GenBank/DDBJ whole genome shotgun (WGS) entry which is preliminary data.</text>
</comment>
<dbReference type="SUPFAM" id="SSF51126">
    <property type="entry name" value="Pectin lyase-like"/>
    <property type="match status" value="3"/>
</dbReference>
<gene>
    <name evidence="3" type="ORF">JAZ07_22225</name>
</gene>
<protein>
    <submittedName>
        <fullName evidence="3">Filamentous hemagglutinin N-terminal domain-containing protein</fullName>
    </submittedName>
</protein>
<feature type="domain" description="Filamentous haemagglutinin FhaB/tRNA nuclease CdiA-like TPS" evidence="2">
    <location>
        <begin position="26"/>
        <end position="176"/>
    </location>
</feature>
<dbReference type="AlphaFoldDB" id="A0A9E4N7T1"/>
<evidence type="ECO:0000313" key="4">
    <source>
        <dbReference type="Proteomes" id="UP000886667"/>
    </source>
</evidence>
<dbReference type="NCBIfam" id="TIGR01901">
    <property type="entry name" value="adhes_NPXG"/>
    <property type="match status" value="1"/>
</dbReference>